<dbReference type="InterPro" id="IPR029069">
    <property type="entry name" value="HotDog_dom_sf"/>
</dbReference>
<reference evidence="1 2" key="1">
    <citation type="journal article" date="2007" name="PLoS Genet.">
        <title>Patterns and implications of gene gain and loss in the evolution of Prochlorococcus.</title>
        <authorList>
            <person name="Kettler G.C."/>
            <person name="Martiny A.C."/>
            <person name="Huang K."/>
            <person name="Zucker J."/>
            <person name="Coleman M.L."/>
            <person name="Rodrigue S."/>
            <person name="Chen F."/>
            <person name="Lapidus A."/>
            <person name="Ferriera S."/>
            <person name="Johnson J."/>
            <person name="Steglich C."/>
            <person name="Church G.M."/>
            <person name="Richardson P."/>
            <person name="Chisholm S.W."/>
        </authorList>
    </citation>
    <scope>NUCLEOTIDE SEQUENCE [LARGE SCALE GENOMIC DNA]</scope>
    <source>
        <strain evidence="1 2">MIT 9303</strain>
    </source>
</reference>
<accession>A2CBT2</accession>
<sequence>MLMKSEKTQPWKLRKRVLPQHTDHAGVMWHGAYVAWLEEARVEALAQVGLPYERISAAGFEMPVVRLEIHYRRALRHGEVVELESWSLPCDGVRWPWFTVFASEAGDRVADAQVDLVLLNVMGSRRRVLRQPPEPLASALRQLQQGAAPRL</sequence>
<name>A2CBT2_PROM3</name>
<evidence type="ECO:0000313" key="1">
    <source>
        <dbReference type="EMBL" id="ABM78942.1"/>
    </source>
</evidence>
<proteinExistence type="predicted"/>
<evidence type="ECO:0000313" key="2">
    <source>
        <dbReference type="Proteomes" id="UP000002274"/>
    </source>
</evidence>
<dbReference type="AlphaFoldDB" id="A2CBT2"/>
<dbReference type="Pfam" id="PF13279">
    <property type="entry name" value="4HBT_2"/>
    <property type="match status" value="1"/>
</dbReference>
<dbReference type="BioCyc" id="PMAR59922:G1G80-1933-MONOMER"/>
<dbReference type="Proteomes" id="UP000002274">
    <property type="component" value="Chromosome"/>
</dbReference>
<dbReference type="EMBL" id="CP000554">
    <property type="protein sequence ID" value="ABM78942.1"/>
    <property type="molecule type" value="Genomic_DNA"/>
</dbReference>
<organism evidence="1 2">
    <name type="scientific">Prochlorococcus marinus (strain MIT 9303)</name>
    <dbReference type="NCBI Taxonomy" id="59922"/>
    <lineage>
        <taxon>Bacteria</taxon>
        <taxon>Bacillati</taxon>
        <taxon>Cyanobacteriota</taxon>
        <taxon>Cyanophyceae</taxon>
        <taxon>Synechococcales</taxon>
        <taxon>Prochlorococcaceae</taxon>
        <taxon>Prochlorococcus</taxon>
    </lineage>
</organism>
<gene>
    <name evidence="1" type="ordered locus">P9303_22071</name>
</gene>
<dbReference type="CDD" id="cd00586">
    <property type="entry name" value="4HBT"/>
    <property type="match status" value="1"/>
</dbReference>
<protein>
    <submittedName>
        <fullName evidence="1">Uncharacterized protein</fullName>
    </submittedName>
</protein>
<dbReference type="RefSeq" id="WP_011826812.1">
    <property type="nucleotide sequence ID" value="NC_008820.1"/>
</dbReference>
<dbReference type="SUPFAM" id="SSF54637">
    <property type="entry name" value="Thioesterase/thiol ester dehydrase-isomerase"/>
    <property type="match status" value="1"/>
</dbReference>
<dbReference type="Gene3D" id="3.10.129.10">
    <property type="entry name" value="Hotdog Thioesterase"/>
    <property type="match status" value="1"/>
</dbReference>
<dbReference type="KEGG" id="pmf:P9303_22071"/>
<dbReference type="HOGENOM" id="CLU_101141_3_1_3"/>
<dbReference type="STRING" id="59922.P9303_22071"/>